<accession>A0A117MNR4</accession>
<dbReference type="SUPFAM" id="SSF51679">
    <property type="entry name" value="Bacterial luciferase-like"/>
    <property type="match status" value="1"/>
</dbReference>
<dbReference type="EMBL" id="LLZH01000299">
    <property type="protein sequence ID" value="KUL27429.1"/>
    <property type="molecule type" value="Genomic_DNA"/>
</dbReference>
<keyword evidence="7" id="KW-1185">Reference proteome</keyword>
<keyword evidence="1" id="KW-0285">Flavoprotein</keyword>
<dbReference type="InterPro" id="IPR011251">
    <property type="entry name" value="Luciferase-like_dom"/>
</dbReference>
<evidence type="ECO:0000256" key="2">
    <source>
        <dbReference type="ARBA" id="ARBA00022643"/>
    </source>
</evidence>
<organism evidence="6 7">
    <name type="scientific">Actinoplanes awajinensis subsp. mycoplanecinus</name>
    <dbReference type="NCBI Taxonomy" id="135947"/>
    <lineage>
        <taxon>Bacteria</taxon>
        <taxon>Bacillati</taxon>
        <taxon>Actinomycetota</taxon>
        <taxon>Actinomycetes</taxon>
        <taxon>Micromonosporales</taxon>
        <taxon>Micromonosporaceae</taxon>
        <taxon>Actinoplanes</taxon>
    </lineage>
</organism>
<dbReference type="OrthoDB" id="143323at2"/>
<keyword evidence="2" id="KW-0288">FMN</keyword>
<evidence type="ECO:0000256" key="3">
    <source>
        <dbReference type="ARBA" id="ARBA00023002"/>
    </source>
</evidence>
<evidence type="ECO:0000259" key="5">
    <source>
        <dbReference type="Pfam" id="PF00296"/>
    </source>
</evidence>
<dbReference type="InterPro" id="IPR019952">
    <property type="entry name" value="F420_OxRdatse_Rv1855c_pred"/>
</dbReference>
<sequence length="312" mass="34133">MQLRIFTEPQEGNSYDHQLALARRAEECGFDAFFRSDHYLAQTDWSDGLPGPTDSWITLAGLARETRRIRLGTLVSSATFRDPAVLALTVAQVDLMSGGRVELGLGAGWFEAEHRAFGLDFPDTVTRFERLEEQLEMITGLWEVPVGEKYTFTGQHYQVTDSPGLPKPAQHPHPPVIIGGKGKARTPALTAEYAAEFNAPFTSVEETAALYDRVRAACTAIGRDPATLTLSMAHATIVGSTDAEVERRLTAYGKDAAHLREHALVGSPAQVADQLGRYAELGMTRAYLQIIDQTDLDHLDLIAAEVAPQLTT</sequence>
<comment type="caution">
    <text evidence="6">The sequence shown here is derived from an EMBL/GenBank/DDBJ whole genome shotgun (WGS) entry which is preliminary data.</text>
</comment>
<dbReference type="PANTHER" id="PTHR42847:SF4">
    <property type="entry name" value="ALKANESULFONATE MONOOXYGENASE-RELATED"/>
    <property type="match status" value="1"/>
</dbReference>
<name>A0A117MNR4_9ACTN</name>
<proteinExistence type="predicted"/>
<evidence type="ECO:0000256" key="4">
    <source>
        <dbReference type="ARBA" id="ARBA00023033"/>
    </source>
</evidence>
<keyword evidence="3" id="KW-0560">Oxidoreductase</keyword>
<feature type="domain" description="Luciferase-like" evidence="5">
    <location>
        <begin position="7"/>
        <end position="252"/>
    </location>
</feature>
<dbReference type="GO" id="GO:0046306">
    <property type="term" value="P:alkanesulfonate catabolic process"/>
    <property type="evidence" value="ECO:0007669"/>
    <property type="project" value="TreeGrafter"/>
</dbReference>
<evidence type="ECO:0000313" key="6">
    <source>
        <dbReference type="EMBL" id="KUL27429.1"/>
    </source>
</evidence>
<dbReference type="Gene3D" id="3.20.20.30">
    <property type="entry name" value="Luciferase-like domain"/>
    <property type="match status" value="1"/>
</dbReference>
<dbReference type="RefSeq" id="WP_067700636.1">
    <property type="nucleotide sequence ID" value="NZ_LLZH01000299.1"/>
</dbReference>
<keyword evidence="4" id="KW-0503">Monooxygenase</keyword>
<reference evidence="6 7" key="1">
    <citation type="submission" date="2015-10" db="EMBL/GenBank/DDBJ databases">
        <authorList>
            <person name="Gilbert D.G."/>
        </authorList>
    </citation>
    <scope>NUCLEOTIDE SEQUENCE [LARGE SCALE GENOMIC DNA]</scope>
    <source>
        <strain evidence="6 7">NRRL B-16712</strain>
    </source>
</reference>
<dbReference type="PANTHER" id="PTHR42847">
    <property type="entry name" value="ALKANESULFONATE MONOOXYGENASE"/>
    <property type="match status" value="1"/>
</dbReference>
<dbReference type="GO" id="GO:0008726">
    <property type="term" value="F:alkanesulfonate monooxygenase activity"/>
    <property type="evidence" value="ECO:0007669"/>
    <property type="project" value="TreeGrafter"/>
</dbReference>
<gene>
    <name evidence="6" type="ORF">ADL15_35720</name>
</gene>
<evidence type="ECO:0000256" key="1">
    <source>
        <dbReference type="ARBA" id="ARBA00022630"/>
    </source>
</evidence>
<dbReference type="Proteomes" id="UP000053244">
    <property type="component" value="Unassembled WGS sequence"/>
</dbReference>
<evidence type="ECO:0000313" key="7">
    <source>
        <dbReference type="Proteomes" id="UP000053244"/>
    </source>
</evidence>
<protein>
    <submittedName>
        <fullName evidence="6">F420-dependent oxidoreductase</fullName>
    </submittedName>
</protein>
<dbReference type="InterPro" id="IPR050172">
    <property type="entry name" value="SsuD_RutA_monooxygenase"/>
</dbReference>
<dbReference type="NCBIfam" id="TIGR03560">
    <property type="entry name" value="F420_Rv1855c"/>
    <property type="match status" value="1"/>
</dbReference>
<dbReference type="Pfam" id="PF00296">
    <property type="entry name" value="Bac_luciferase"/>
    <property type="match status" value="1"/>
</dbReference>
<dbReference type="AlphaFoldDB" id="A0A117MNR4"/>
<dbReference type="InterPro" id="IPR036661">
    <property type="entry name" value="Luciferase-like_sf"/>
</dbReference>